<evidence type="ECO:0000313" key="8">
    <source>
        <dbReference type="Proteomes" id="UP001165083"/>
    </source>
</evidence>
<feature type="compositionally biased region" description="Low complexity" evidence="3">
    <location>
        <begin position="341"/>
        <end position="365"/>
    </location>
</feature>
<dbReference type="Gene3D" id="3.90.180.10">
    <property type="entry name" value="Medium-chain alcohol dehydrogenases, catalytic domain"/>
    <property type="match status" value="2"/>
</dbReference>
<keyword evidence="8" id="KW-1185">Reference proteome</keyword>
<dbReference type="Gene3D" id="3.40.250.10">
    <property type="entry name" value="Rhodanese-like domain"/>
    <property type="match status" value="2"/>
</dbReference>
<dbReference type="InterPro" id="IPR011032">
    <property type="entry name" value="GroES-like_sf"/>
</dbReference>
<feature type="transmembrane region" description="Helical" evidence="4">
    <location>
        <begin position="437"/>
        <end position="461"/>
    </location>
</feature>
<dbReference type="SUPFAM" id="SSF50129">
    <property type="entry name" value="GroES-like"/>
    <property type="match status" value="1"/>
</dbReference>
<sequence length="843" mass="89313">MKTSVILFPAVLLSVVAAGNPKDTVQVVPTPVPTKTTDKLGVPIPAPSTAVEQSDAPTPCPTTVKQEISTPAPSTVTDTIPAPTTSESCTYVSVEGDATVTLLCKTAFETLPSWTGTSSCVAPVDAVCARVKSGVWGCVYGQPEAGDFPTPAPTTPETYQQPNPTPASSTPCPQIPGWEKTPMPAPTPTWVDITPAPTTPCPSQDVPSPTPTWVDITPAPTTPCPSEKVPSPTPTYVVITPAPSTPWPPSSAPTPTPTVPKTGVPPTPAPTTPCPPSDVPTPTPSIPKSTPTSAPTTPCPPSDVPTPTPTTPESTPTPTLTTPCPPSNVPTPTPTIPEGKPTPISTPCPSTAAPPTKTETPCPTTNVPKCSTPTPSPDTPDQQQQQQQNDQSQGDQQQQQQNDQNQGEQQQQGDSSITQQIRTSNAASDTTATTSSIGAGGVAAFVAGVGAILAVAGFGAYKHRQRADSRRSLHVSLSPLLSTEQTQRLLEGGGRVRFLDASWYLDKSRDAKREFAAERLPGAQFFDIEQVADATSTLPHMLPTRETTTRWSSTAASTASGESGERLGEWRETTDRGGGCAQSGALLVDVQKVVAGAAYKAKPNEVLAVSWEDVLNKIGTDTQIVDARGAARFYAKEPEPRPGMRGGHIPGSVNVPFGKLVSPDDFSVRWQYDAIQRQIVRMTNLDYCGRAGPGDIVVKNRFLGINSTDVNLTNGMYNDKLPFFAGVYGVGIVTEVGIGVASVNVGDAVIIQNNDNSPKPAPLLSWEANEKILMKSASIRGFFMYHFEEHIWEHTERLLKLVSEGKLNPGVDPTEYKDFMSIPDAIDRMFARQNIGKLIVKLE</sequence>
<feature type="domain" description="Rhodanese" evidence="6">
    <location>
        <begin position="618"/>
        <end position="671"/>
    </location>
</feature>
<reference evidence="7" key="1">
    <citation type="submission" date="2023-04" db="EMBL/GenBank/DDBJ databases">
        <title>Phytophthora lilii NBRC 32176.</title>
        <authorList>
            <person name="Ichikawa N."/>
            <person name="Sato H."/>
            <person name="Tonouchi N."/>
        </authorList>
    </citation>
    <scope>NUCLEOTIDE SEQUENCE</scope>
    <source>
        <strain evidence="7">NBRC 32176</strain>
    </source>
</reference>
<dbReference type="Gene3D" id="3.40.50.720">
    <property type="entry name" value="NAD(P)-binding Rossmann-like Domain"/>
    <property type="match status" value="1"/>
</dbReference>
<dbReference type="PANTHER" id="PTHR11364:SF27">
    <property type="entry name" value="SULFURTRANSFERASE"/>
    <property type="match status" value="1"/>
</dbReference>
<dbReference type="InterPro" id="IPR036873">
    <property type="entry name" value="Rhodanese-like_dom_sf"/>
</dbReference>
<keyword evidence="4" id="KW-1133">Transmembrane helix</keyword>
<dbReference type="PROSITE" id="PS50206">
    <property type="entry name" value="RHODANESE_3"/>
    <property type="match status" value="1"/>
</dbReference>
<dbReference type="PANTHER" id="PTHR11364">
    <property type="entry name" value="THIOSULFATE SULFERTANSFERASE"/>
    <property type="match status" value="1"/>
</dbReference>
<name>A0A9W6WQ67_9STRA</name>
<evidence type="ECO:0000256" key="1">
    <source>
        <dbReference type="ARBA" id="ARBA00022679"/>
    </source>
</evidence>
<feature type="region of interest" description="Disordered" evidence="3">
    <location>
        <begin position="150"/>
        <end position="171"/>
    </location>
</feature>
<evidence type="ECO:0000256" key="5">
    <source>
        <dbReference type="SAM" id="SignalP"/>
    </source>
</evidence>
<feature type="compositionally biased region" description="Low complexity" evidence="3">
    <location>
        <begin position="311"/>
        <end position="322"/>
    </location>
</feature>
<proteinExistence type="predicted"/>
<keyword evidence="4" id="KW-0812">Transmembrane</keyword>
<evidence type="ECO:0000256" key="2">
    <source>
        <dbReference type="ARBA" id="ARBA00022737"/>
    </source>
</evidence>
<evidence type="ECO:0000259" key="6">
    <source>
        <dbReference type="PROSITE" id="PS50206"/>
    </source>
</evidence>
<dbReference type="GO" id="GO:0004792">
    <property type="term" value="F:thiosulfate-cyanide sulfurtransferase activity"/>
    <property type="evidence" value="ECO:0007669"/>
    <property type="project" value="TreeGrafter"/>
</dbReference>
<feature type="chain" id="PRO_5040843780" evidence="5">
    <location>
        <begin position="19"/>
        <end position="843"/>
    </location>
</feature>
<keyword evidence="1" id="KW-0808">Transferase</keyword>
<feature type="region of interest" description="Disordered" evidence="3">
    <location>
        <begin position="217"/>
        <end position="435"/>
    </location>
</feature>
<dbReference type="OrthoDB" id="270167at2759"/>
<dbReference type="GO" id="GO:0005739">
    <property type="term" value="C:mitochondrion"/>
    <property type="evidence" value="ECO:0007669"/>
    <property type="project" value="TreeGrafter"/>
</dbReference>
<protein>
    <submittedName>
        <fullName evidence="7">Unnamed protein product</fullName>
    </submittedName>
</protein>
<feature type="region of interest" description="Disordered" evidence="3">
    <location>
        <begin position="36"/>
        <end position="58"/>
    </location>
</feature>
<feature type="compositionally biased region" description="Low complexity" evidence="3">
    <location>
        <begin position="286"/>
        <end position="296"/>
    </location>
</feature>
<dbReference type="InterPro" id="IPR045078">
    <property type="entry name" value="TST/MPST-like"/>
</dbReference>
<feature type="compositionally biased region" description="Pro residues" evidence="3">
    <location>
        <begin position="243"/>
        <end position="285"/>
    </location>
</feature>
<comment type="caution">
    <text evidence="7">The sequence shown here is derived from an EMBL/GenBank/DDBJ whole genome shotgun (WGS) entry which is preliminary data.</text>
</comment>
<feature type="compositionally biased region" description="Low complexity" evidence="3">
    <location>
        <begin position="545"/>
        <end position="562"/>
    </location>
</feature>
<dbReference type="AlphaFoldDB" id="A0A9W6WQ67"/>
<feature type="compositionally biased region" description="Low complexity" evidence="3">
    <location>
        <begin position="381"/>
        <end position="435"/>
    </location>
</feature>
<dbReference type="Pfam" id="PF08240">
    <property type="entry name" value="ADH_N"/>
    <property type="match status" value="1"/>
</dbReference>
<dbReference type="EMBL" id="BSXW01000153">
    <property type="protein sequence ID" value="GMF13362.1"/>
    <property type="molecule type" value="Genomic_DNA"/>
</dbReference>
<organism evidence="7 8">
    <name type="scientific">Phytophthora lilii</name>
    <dbReference type="NCBI Taxonomy" id="2077276"/>
    <lineage>
        <taxon>Eukaryota</taxon>
        <taxon>Sar</taxon>
        <taxon>Stramenopiles</taxon>
        <taxon>Oomycota</taxon>
        <taxon>Peronosporomycetes</taxon>
        <taxon>Peronosporales</taxon>
        <taxon>Peronosporaceae</taxon>
        <taxon>Phytophthora</taxon>
    </lineage>
</organism>
<dbReference type="InterPro" id="IPR013154">
    <property type="entry name" value="ADH-like_N"/>
</dbReference>
<dbReference type="InterPro" id="IPR001763">
    <property type="entry name" value="Rhodanese-like_dom"/>
</dbReference>
<evidence type="ECO:0000256" key="4">
    <source>
        <dbReference type="SAM" id="Phobius"/>
    </source>
</evidence>
<feature type="compositionally biased region" description="Polar residues" evidence="3">
    <location>
        <begin position="155"/>
        <end position="171"/>
    </location>
</feature>
<feature type="compositionally biased region" description="Pro residues" evidence="3">
    <location>
        <begin position="297"/>
        <end position="310"/>
    </location>
</feature>
<gene>
    <name evidence="7" type="ORF">Plil01_000384000</name>
</gene>
<accession>A0A9W6WQ67</accession>
<dbReference type="Proteomes" id="UP001165083">
    <property type="component" value="Unassembled WGS sequence"/>
</dbReference>
<keyword evidence="4" id="KW-0472">Membrane</keyword>
<dbReference type="SUPFAM" id="SSF52821">
    <property type="entry name" value="Rhodanese/Cell cycle control phosphatase"/>
    <property type="match status" value="2"/>
</dbReference>
<feature type="region of interest" description="Disordered" evidence="3">
    <location>
        <begin position="545"/>
        <end position="576"/>
    </location>
</feature>
<keyword evidence="2" id="KW-0677">Repeat</keyword>
<feature type="signal peptide" evidence="5">
    <location>
        <begin position="1"/>
        <end position="18"/>
    </location>
</feature>
<evidence type="ECO:0000256" key="3">
    <source>
        <dbReference type="SAM" id="MobiDB-lite"/>
    </source>
</evidence>
<feature type="compositionally biased region" description="Basic and acidic residues" evidence="3">
    <location>
        <begin position="563"/>
        <end position="575"/>
    </location>
</feature>
<keyword evidence="5" id="KW-0732">Signal</keyword>
<feature type="compositionally biased region" description="Pro residues" evidence="3">
    <location>
        <begin position="323"/>
        <end position="335"/>
    </location>
</feature>
<evidence type="ECO:0000313" key="7">
    <source>
        <dbReference type="EMBL" id="GMF13362.1"/>
    </source>
</evidence>